<evidence type="ECO:0000256" key="11">
    <source>
        <dbReference type="SAM" id="MobiDB-lite"/>
    </source>
</evidence>
<evidence type="ECO:0000256" key="1">
    <source>
        <dbReference type="ARBA" id="ARBA00004286"/>
    </source>
</evidence>
<evidence type="ECO:0000256" key="4">
    <source>
        <dbReference type="ARBA" id="ARBA00016065"/>
    </source>
</evidence>
<dbReference type="GO" id="GO:0051301">
    <property type="term" value="P:cell division"/>
    <property type="evidence" value="ECO:0007669"/>
    <property type="project" value="UniProtKB-KW"/>
</dbReference>
<keyword evidence="5" id="KW-0158">Chromosome</keyword>
<dbReference type="InterPro" id="IPR022816">
    <property type="entry name" value="Condensin_barren_su2"/>
</dbReference>
<dbReference type="AlphaFoldDB" id="A0A7K9K3U2"/>
<comment type="caution">
    <text evidence="12">The sequence shown here is derived from an EMBL/GenBank/DDBJ whole genome shotgun (WGS) entry which is preliminary data.</text>
</comment>
<dbReference type="GO" id="GO:0000796">
    <property type="term" value="C:condensin complex"/>
    <property type="evidence" value="ECO:0007669"/>
    <property type="project" value="InterPro"/>
</dbReference>
<feature type="region of interest" description="Disordered" evidence="11">
    <location>
        <begin position="157"/>
        <end position="176"/>
    </location>
</feature>
<evidence type="ECO:0000256" key="7">
    <source>
        <dbReference type="ARBA" id="ARBA00022618"/>
    </source>
</evidence>
<evidence type="ECO:0000256" key="8">
    <source>
        <dbReference type="ARBA" id="ARBA00022776"/>
    </source>
</evidence>
<evidence type="ECO:0000256" key="2">
    <source>
        <dbReference type="ARBA" id="ARBA00004496"/>
    </source>
</evidence>
<evidence type="ECO:0000256" key="10">
    <source>
        <dbReference type="ARBA" id="ARBA00023306"/>
    </source>
</evidence>
<organism evidence="12 13">
    <name type="scientific">Dicaeum eximium</name>
    <dbReference type="NCBI Taxonomy" id="667154"/>
    <lineage>
        <taxon>Eukaryota</taxon>
        <taxon>Metazoa</taxon>
        <taxon>Chordata</taxon>
        <taxon>Craniata</taxon>
        <taxon>Vertebrata</taxon>
        <taxon>Euteleostomi</taxon>
        <taxon>Archelosauria</taxon>
        <taxon>Archosauria</taxon>
        <taxon>Dinosauria</taxon>
        <taxon>Saurischia</taxon>
        <taxon>Theropoda</taxon>
        <taxon>Coelurosauria</taxon>
        <taxon>Aves</taxon>
        <taxon>Neognathae</taxon>
        <taxon>Neoaves</taxon>
        <taxon>Telluraves</taxon>
        <taxon>Australaves</taxon>
        <taxon>Passeriformes</taxon>
        <taxon>Passeroidea</taxon>
        <taxon>Dicaeidae</taxon>
        <taxon>Dicaeum</taxon>
    </lineage>
</organism>
<keyword evidence="6" id="KW-0963">Cytoplasm</keyword>
<evidence type="ECO:0000256" key="6">
    <source>
        <dbReference type="ARBA" id="ARBA00022490"/>
    </source>
</evidence>
<dbReference type="GO" id="GO:0003682">
    <property type="term" value="F:chromatin binding"/>
    <property type="evidence" value="ECO:0007669"/>
    <property type="project" value="TreeGrafter"/>
</dbReference>
<evidence type="ECO:0000313" key="13">
    <source>
        <dbReference type="Proteomes" id="UP000523279"/>
    </source>
</evidence>
<dbReference type="Proteomes" id="UP000523279">
    <property type="component" value="Unassembled WGS sequence"/>
</dbReference>
<evidence type="ECO:0000256" key="3">
    <source>
        <dbReference type="ARBA" id="ARBA00009471"/>
    </source>
</evidence>
<accession>A0A7K9K3U2</accession>
<dbReference type="GO" id="GO:0005737">
    <property type="term" value="C:cytoplasm"/>
    <property type="evidence" value="ECO:0007669"/>
    <property type="project" value="UniProtKB-SubCell"/>
</dbReference>
<name>A0A7K9K3U2_9PASE</name>
<dbReference type="EMBL" id="VWZP01005848">
    <property type="protein sequence ID" value="NXH44284.1"/>
    <property type="molecule type" value="Genomic_DNA"/>
</dbReference>
<evidence type="ECO:0000256" key="5">
    <source>
        <dbReference type="ARBA" id="ARBA00022454"/>
    </source>
</evidence>
<sequence>LGEGDISTLSQHLSLHPGEYSYFSPRTLSMWAGPKHWRFQNRQPRESPGPEKASRQKIPKKPFEINFDEEIDFEPYFRKTEAPTTLSKSTLKRRNKQNTTLPEDFNYDPKQLSQLYLKPHITVSHCSDPLVLDDEDEILDYDYDNPSDTFDYCPAVEVSDSSDNSDPNPDPDPAELPAQATQVELPAPPEVPERSGINRNIVPECGELELIDEPPKVRRIPIPYATRPKRVDMRRLKKTMWELLTDQGEVGKGNSCWEFCSSSFP</sequence>
<feature type="region of interest" description="Disordered" evidence="11">
    <location>
        <begin position="87"/>
        <end position="106"/>
    </location>
</feature>
<comment type="similarity">
    <text evidence="3">Belongs to the CND2 (condensin subunit 2) family.</text>
</comment>
<keyword evidence="10" id="KW-0131">Cell cycle</keyword>
<feature type="compositionally biased region" description="Basic and acidic residues" evidence="11">
    <location>
        <begin position="43"/>
        <end position="54"/>
    </location>
</feature>
<feature type="region of interest" description="Disordered" evidence="11">
    <location>
        <begin position="38"/>
        <end position="60"/>
    </location>
</feature>
<dbReference type="PANTHER" id="PTHR13108">
    <property type="entry name" value="CONDENSIN COMPLEX SUBUNIT 2"/>
    <property type="match status" value="1"/>
</dbReference>
<comment type="subcellular location">
    <subcellularLocation>
        <location evidence="1">Chromosome</location>
    </subcellularLocation>
    <subcellularLocation>
        <location evidence="2">Cytoplasm</location>
    </subcellularLocation>
</comment>
<evidence type="ECO:0000313" key="12">
    <source>
        <dbReference type="EMBL" id="NXH44284.1"/>
    </source>
</evidence>
<keyword evidence="9" id="KW-0226">DNA condensation</keyword>
<dbReference type="Pfam" id="PF05786">
    <property type="entry name" value="Cnd2"/>
    <property type="match status" value="1"/>
</dbReference>
<reference evidence="12 13" key="1">
    <citation type="submission" date="2019-09" db="EMBL/GenBank/DDBJ databases">
        <title>Bird 10,000 Genomes (B10K) Project - Family phase.</title>
        <authorList>
            <person name="Zhang G."/>
        </authorList>
    </citation>
    <scope>NUCLEOTIDE SEQUENCE [LARGE SCALE GENOMIC DNA]</scope>
    <source>
        <strain evidence="12">B10K-DU-001-34</strain>
        <tissue evidence="12">Muscle</tissue>
    </source>
</reference>
<keyword evidence="7" id="KW-0132">Cell division</keyword>
<protein>
    <recommendedName>
        <fullName evidence="4">Condensin complex subunit 2</fullName>
    </recommendedName>
</protein>
<dbReference type="PANTHER" id="PTHR13108:SF9">
    <property type="entry name" value="CONDENSIN COMPLEX SUBUNIT 2"/>
    <property type="match status" value="1"/>
</dbReference>
<dbReference type="GO" id="GO:0007076">
    <property type="term" value="P:mitotic chromosome condensation"/>
    <property type="evidence" value="ECO:0007669"/>
    <property type="project" value="InterPro"/>
</dbReference>
<proteinExistence type="inferred from homology"/>
<keyword evidence="8" id="KW-0498">Mitosis</keyword>
<keyword evidence="13" id="KW-1185">Reference proteome</keyword>
<evidence type="ECO:0000256" key="9">
    <source>
        <dbReference type="ARBA" id="ARBA00023067"/>
    </source>
</evidence>
<gene>
    <name evidence="12" type="primary">Ncaph</name>
    <name evidence="12" type="ORF">DICEXI_R00758</name>
</gene>
<feature type="non-terminal residue" evidence="12">
    <location>
        <position position="1"/>
    </location>
</feature>
<feature type="non-terminal residue" evidence="12">
    <location>
        <position position="265"/>
    </location>
</feature>